<dbReference type="PANTHER" id="PTHR46825:SF7">
    <property type="entry name" value="D-ALANYL-D-ALANINE CARBOXYPEPTIDASE"/>
    <property type="match status" value="1"/>
</dbReference>
<feature type="domain" description="Beta-lactamase-related" evidence="2">
    <location>
        <begin position="67"/>
        <end position="389"/>
    </location>
</feature>
<dbReference type="PROSITE" id="PS51318">
    <property type="entry name" value="TAT"/>
    <property type="match status" value="1"/>
</dbReference>
<dbReference type="SUPFAM" id="SSF56601">
    <property type="entry name" value="beta-lactamase/transpeptidase-like"/>
    <property type="match status" value="1"/>
</dbReference>
<evidence type="ECO:0000313" key="4">
    <source>
        <dbReference type="Proteomes" id="UP001432222"/>
    </source>
</evidence>
<evidence type="ECO:0000259" key="2">
    <source>
        <dbReference type="Pfam" id="PF00144"/>
    </source>
</evidence>
<proteinExistence type="predicted"/>
<evidence type="ECO:0000256" key="1">
    <source>
        <dbReference type="SAM" id="MobiDB-lite"/>
    </source>
</evidence>
<feature type="compositionally biased region" description="Basic residues" evidence="1">
    <location>
        <begin position="1"/>
        <end position="10"/>
    </location>
</feature>
<dbReference type="InterPro" id="IPR050491">
    <property type="entry name" value="AmpC-like"/>
</dbReference>
<dbReference type="EMBL" id="CP108110">
    <property type="protein sequence ID" value="WUQ83304.1"/>
    <property type="molecule type" value="Genomic_DNA"/>
</dbReference>
<keyword evidence="4" id="KW-1185">Reference proteome</keyword>
<organism evidence="3 4">
    <name type="scientific">Kitasatospora purpeofusca</name>
    <dbReference type="NCBI Taxonomy" id="67352"/>
    <lineage>
        <taxon>Bacteria</taxon>
        <taxon>Bacillati</taxon>
        <taxon>Actinomycetota</taxon>
        <taxon>Actinomycetes</taxon>
        <taxon>Kitasatosporales</taxon>
        <taxon>Streptomycetaceae</taxon>
        <taxon>Kitasatospora</taxon>
    </lineage>
</organism>
<feature type="region of interest" description="Disordered" evidence="1">
    <location>
        <begin position="1"/>
        <end position="20"/>
    </location>
</feature>
<dbReference type="InterPro" id="IPR012338">
    <property type="entry name" value="Beta-lactam/transpept-like"/>
</dbReference>
<accession>A0ABZ1TXM4</accession>
<evidence type="ECO:0000313" key="3">
    <source>
        <dbReference type="EMBL" id="WUQ83304.1"/>
    </source>
</evidence>
<dbReference type="Pfam" id="PF00144">
    <property type="entry name" value="Beta-lactamase"/>
    <property type="match status" value="1"/>
</dbReference>
<dbReference type="Gene3D" id="3.40.710.10">
    <property type="entry name" value="DD-peptidase/beta-lactamase superfamily"/>
    <property type="match status" value="1"/>
</dbReference>
<feature type="compositionally biased region" description="Basic and acidic residues" evidence="1">
    <location>
        <begin position="11"/>
        <end position="20"/>
    </location>
</feature>
<dbReference type="Proteomes" id="UP001432222">
    <property type="component" value="Chromosome"/>
</dbReference>
<protein>
    <submittedName>
        <fullName evidence="3">Beta-lactamase family protein</fullName>
    </submittedName>
</protein>
<dbReference type="RefSeq" id="WP_328954338.1">
    <property type="nucleotide sequence ID" value="NZ_CP108110.1"/>
</dbReference>
<reference evidence="3" key="1">
    <citation type="submission" date="2022-10" db="EMBL/GenBank/DDBJ databases">
        <title>The complete genomes of actinobacterial strains from the NBC collection.</title>
        <authorList>
            <person name="Joergensen T.S."/>
            <person name="Alvarez Arevalo M."/>
            <person name="Sterndorff E.B."/>
            <person name="Faurdal D."/>
            <person name="Vuksanovic O."/>
            <person name="Mourched A.-S."/>
            <person name="Charusanti P."/>
            <person name="Shaw S."/>
            <person name="Blin K."/>
            <person name="Weber T."/>
        </authorList>
    </citation>
    <scope>NUCLEOTIDE SEQUENCE</scope>
    <source>
        <strain evidence="3">NBC_00222</strain>
    </source>
</reference>
<dbReference type="PANTHER" id="PTHR46825">
    <property type="entry name" value="D-ALANYL-D-ALANINE-CARBOXYPEPTIDASE/ENDOPEPTIDASE AMPH"/>
    <property type="match status" value="1"/>
</dbReference>
<name>A0ABZ1TXM4_9ACTN</name>
<sequence length="415" mass="43121">MTTTAPRHRTTHDGTAHDRTAHRLARRAAVAVLAGAGLLAALAPSAAAAAPAAPVAPVAPAADRAALDAALRAVVEEGGSSAVLAEVRADGRTAWRGAAGVADLATGAPVPEDARFRIGSVTKTFAATVVLQLVGEHRIGLDDPVERHLPGLVPNGAAITVRQLLNHTSGIYNFTDDPRFATQGEEALDRWLTVGRWTTYRPVEVVRIATARPPYSAPGAAWHYSNTNYVLLGMIIEHVTGRGWDEEIERRIVRPLGLRGTSMPGTSPVVPGPHAHGYVERPSGGPADVTLQNPSAYGAAGAGISTTRDLARFNAALLDGRLLRPAELAAMKQQVATGQDITYGLGLSRYPTACGEFWGLSGGIAGYGTLVMGDAAGRRQVVVSINPYHLSEATGRTFQALVDTAACGSGGPTAG</sequence>
<dbReference type="InterPro" id="IPR006311">
    <property type="entry name" value="TAT_signal"/>
</dbReference>
<dbReference type="InterPro" id="IPR001466">
    <property type="entry name" value="Beta-lactam-related"/>
</dbReference>
<gene>
    <name evidence="3" type="ORF">OHA16_10135</name>
</gene>